<accession>G5SU17</accession>
<feature type="region of interest" description="Disordered" evidence="1">
    <location>
        <begin position="1"/>
        <end position="40"/>
    </location>
</feature>
<feature type="region of interest" description="Disordered" evidence="1">
    <location>
        <begin position="54"/>
        <end position="75"/>
    </location>
</feature>
<feature type="compositionally biased region" description="Pro residues" evidence="1">
    <location>
        <begin position="15"/>
        <end position="31"/>
    </location>
</feature>
<sequence>MVGMKRSIPSVNMTIPPPRGSPIRALPPPPSQIRDSRASGKIQNASLPHIPAFIMPYESPRPTQGNTERVSVQGVPPRKKAFRICVPFRPK</sequence>
<organism evidence="2 3">
    <name type="scientific">Paraprevotella clara YIT 11840</name>
    <dbReference type="NCBI Taxonomy" id="762968"/>
    <lineage>
        <taxon>Bacteria</taxon>
        <taxon>Pseudomonadati</taxon>
        <taxon>Bacteroidota</taxon>
        <taxon>Bacteroidia</taxon>
        <taxon>Bacteroidales</taxon>
        <taxon>Prevotellaceae</taxon>
        <taxon>Paraprevotella</taxon>
    </lineage>
</organism>
<dbReference type="AlphaFoldDB" id="G5SU17"/>
<dbReference type="STRING" id="762968.HMPREF9441_02872"/>
<protein>
    <submittedName>
        <fullName evidence="2">Uncharacterized protein</fullName>
    </submittedName>
</protein>
<evidence type="ECO:0000256" key="1">
    <source>
        <dbReference type="SAM" id="MobiDB-lite"/>
    </source>
</evidence>
<comment type="caution">
    <text evidence="2">The sequence shown here is derived from an EMBL/GenBank/DDBJ whole genome shotgun (WGS) entry which is preliminary data.</text>
</comment>
<evidence type="ECO:0000313" key="2">
    <source>
        <dbReference type="EMBL" id="EHG99260.1"/>
    </source>
</evidence>
<dbReference type="Proteomes" id="UP000003598">
    <property type="component" value="Unassembled WGS sequence"/>
</dbReference>
<dbReference type="EMBL" id="AFFY01000045">
    <property type="protein sequence ID" value="EHG99260.1"/>
    <property type="molecule type" value="Genomic_DNA"/>
</dbReference>
<name>G5SU17_9BACT</name>
<keyword evidence="3" id="KW-1185">Reference proteome</keyword>
<proteinExistence type="predicted"/>
<gene>
    <name evidence="2" type="ORF">HMPREF9441_02872</name>
</gene>
<feature type="compositionally biased region" description="Polar residues" evidence="1">
    <location>
        <begin position="61"/>
        <end position="70"/>
    </location>
</feature>
<reference evidence="2 3" key="1">
    <citation type="submission" date="2011-03" db="EMBL/GenBank/DDBJ databases">
        <authorList>
            <person name="Weinstock G."/>
            <person name="Sodergren E."/>
            <person name="Clifton S."/>
            <person name="Fulton L."/>
            <person name="Fulton B."/>
            <person name="Courtney L."/>
            <person name="Fronick C."/>
            <person name="Harrison M."/>
            <person name="Strong C."/>
            <person name="Farmer C."/>
            <person name="Delahaunty K."/>
            <person name="Markovic C."/>
            <person name="Hall O."/>
            <person name="Minx P."/>
            <person name="Tomlinson C."/>
            <person name="Mitreva M."/>
            <person name="Hou S."/>
            <person name="Chen J."/>
            <person name="Wollam A."/>
            <person name="Pepin K.H."/>
            <person name="Johnson M."/>
            <person name="Bhonagiri V."/>
            <person name="Zhang X."/>
            <person name="Suruliraj S."/>
            <person name="Warren W."/>
            <person name="Chinwalla A."/>
            <person name="Mardis E.R."/>
            <person name="Wilson R.K."/>
        </authorList>
    </citation>
    <scope>NUCLEOTIDE SEQUENCE [LARGE SCALE GENOMIC DNA]</scope>
    <source>
        <strain evidence="2 3">YIT 11840</strain>
    </source>
</reference>
<dbReference type="HOGENOM" id="CLU_2424241_0_0_10"/>
<evidence type="ECO:0000313" key="3">
    <source>
        <dbReference type="Proteomes" id="UP000003598"/>
    </source>
</evidence>